<accession>A0ABM3KRX4</accession>
<proteinExistence type="predicted"/>
<feature type="domain" description="Transposase-associated" evidence="1">
    <location>
        <begin position="8"/>
        <end position="72"/>
    </location>
</feature>
<dbReference type="GeneID" id="127149371"/>
<name>A0ABM3KRX4_CUCME</name>
<dbReference type="Pfam" id="PF13963">
    <property type="entry name" value="Transpos_assoc"/>
    <property type="match status" value="1"/>
</dbReference>
<dbReference type="Pfam" id="PF02992">
    <property type="entry name" value="Transposase_21"/>
    <property type="match status" value="1"/>
</dbReference>
<evidence type="ECO:0000313" key="2">
    <source>
        <dbReference type="Proteomes" id="UP001652600"/>
    </source>
</evidence>
<dbReference type="InterPro" id="IPR004242">
    <property type="entry name" value="Transposase_21"/>
</dbReference>
<dbReference type="Proteomes" id="UP001652600">
    <property type="component" value="Chromosome 5"/>
</dbReference>
<organism evidence="2 3">
    <name type="scientific">Cucumis melo</name>
    <name type="common">Muskmelon</name>
    <dbReference type="NCBI Taxonomy" id="3656"/>
    <lineage>
        <taxon>Eukaryota</taxon>
        <taxon>Viridiplantae</taxon>
        <taxon>Streptophyta</taxon>
        <taxon>Embryophyta</taxon>
        <taxon>Tracheophyta</taxon>
        <taxon>Spermatophyta</taxon>
        <taxon>Magnoliopsida</taxon>
        <taxon>eudicotyledons</taxon>
        <taxon>Gunneridae</taxon>
        <taxon>Pentapetalae</taxon>
        <taxon>rosids</taxon>
        <taxon>fabids</taxon>
        <taxon>Cucurbitales</taxon>
        <taxon>Cucurbitaceae</taxon>
        <taxon>Benincaseae</taxon>
        <taxon>Cucumis</taxon>
    </lineage>
</organism>
<keyword evidence="2" id="KW-1185">Reference proteome</keyword>
<reference evidence="3" key="1">
    <citation type="submission" date="2025-08" db="UniProtKB">
        <authorList>
            <consortium name="RefSeq"/>
        </authorList>
    </citation>
    <scope>IDENTIFICATION</scope>
    <source>
        <tissue evidence="3">Stem</tissue>
    </source>
</reference>
<sequence length="251" mass="29117">MDRSLINLRASSEYFDGVANFIEITTNYLDEEGKTRYPCSNCVNINWNILDVIECHFYKYSMFSTCSRWIFHRDTVDLSPFFKSNSRFLGVTFSNLSKFREENANLRKNSGFGDTMDDKMLEMIHDLHGPMFEETKRESTEQDESDRISDARNVKLALASDGFNSFGNMSTSYSIWQVILIPYNLPPWNCMKAPFTFLSLLIPGSSSPSKEINIYLQPLIDEVNELWVDGIQTYDSFRASFFQLHVALLWK</sequence>
<evidence type="ECO:0000313" key="3">
    <source>
        <dbReference type="RefSeq" id="XP_050940539.1"/>
    </source>
</evidence>
<gene>
    <name evidence="3" type="primary">LOC127149371</name>
</gene>
<evidence type="ECO:0000259" key="1">
    <source>
        <dbReference type="Pfam" id="PF13963"/>
    </source>
</evidence>
<dbReference type="InterPro" id="IPR029480">
    <property type="entry name" value="Transpos_assoc"/>
</dbReference>
<protein>
    <submittedName>
        <fullName evidence="3">Uncharacterized protein LOC127149371</fullName>
    </submittedName>
</protein>
<dbReference type="RefSeq" id="XP_050940539.1">
    <property type="nucleotide sequence ID" value="XM_051084582.1"/>
</dbReference>